<keyword evidence="3" id="KW-1185">Reference proteome</keyword>
<feature type="compositionally biased region" description="Acidic residues" evidence="1">
    <location>
        <begin position="258"/>
        <end position="276"/>
    </location>
</feature>
<feature type="compositionally biased region" description="Basic and acidic residues" evidence="1">
    <location>
        <begin position="299"/>
        <end position="323"/>
    </location>
</feature>
<accession>A0ABP0C929</accession>
<feature type="compositionally biased region" description="Basic and acidic residues" evidence="1">
    <location>
        <begin position="140"/>
        <end position="163"/>
    </location>
</feature>
<name>A0ABP0C929_9PEZI</name>
<organism evidence="2 3">
    <name type="scientific">Sporothrix bragantina</name>
    <dbReference type="NCBI Taxonomy" id="671064"/>
    <lineage>
        <taxon>Eukaryota</taxon>
        <taxon>Fungi</taxon>
        <taxon>Dikarya</taxon>
        <taxon>Ascomycota</taxon>
        <taxon>Pezizomycotina</taxon>
        <taxon>Sordariomycetes</taxon>
        <taxon>Sordariomycetidae</taxon>
        <taxon>Ophiostomatales</taxon>
        <taxon>Ophiostomataceae</taxon>
        <taxon>Sporothrix</taxon>
    </lineage>
</organism>
<gene>
    <name evidence="2" type="ORF">SBRCBS47491_006796</name>
</gene>
<feature type="compositionally biased region" description="Acidic residues" evidence="1">
    <location>
        <begin position="125"/>
        <end position="134"/>
    </location>
</feature>
<protein>
    <submittedName>
        <fullName evidence="2">Uncharacterized protein</fullName>
    </submittedName>
</protein>
<comment type="caution">
    <text evidence="2">The sequence shown here is derived from an EMBL/GenBank/DDBJ whole genome shotgun (WGS) entry which is preliminary data.</text>
</comment>
<proteinExistence type="predicted"/>
<sequence>MAQLGAFDTGDYGPDAPWWKMHRGHTRSWPHEENDWARMELPSTRRPSAVPSFLRASTAPIGKTAAFPYYNQQPRSNLRRAASHRDLSPRSAAHYFRSTPDSRRSMRSSLSESDGETELTRPTPIEDDEDEDEYNAAGREATESIYVDKHALRDRMDIRKRPSQEYASSSSKQKSSSRQSQKQKQKQKRKEQERSRGRNRGGDFDEEEEQEETSIIQEEDKPPKRSHHRQRSRRSSGSRGGGGGSSRGRRHETVIPEEVVEEQEADADTEMEDDYDDDRRRRRAASRHTRRSNSRHSPATHDRHREMSRSKSRLRHVDSDEFNPRASSRR</sequence>
<reference evidence="2 3" key="1">
    <citation type="submission" date="2024-01" db="EMBL/GenBank/DDBJ databases">
        <authorList>
            <person name="Allen C."/>
            <person name="Tagirdzhanova G."/>
        </authorList>
    </citation>
    <scope>NUCLEOTIDE SEQUENCE [LARGE SCALE GENOMIC DNA]</scope>
</reference>
<feature type="compositionally biased region" description="Basic residues" evidence="1">
    <location>
        <begin position="280"/>
        <end position="294"/>
    </location>
</feature>
<evidence type="ECO:0000313" key="2">
    <source>
        <dbReference type="EMBL" id="CAK7228120.1"/>
    </source>
</evidence>
<dbReference type="EMBL" id="CAWUHC010000070">
    <property type="protein sequence ID" value="CAK7228120.1"/>
    <property type="molecule type" value="Genomic_DNA"/>
</dbReference>
<feature type="compositionally biased region" description="Basic residues" evidence="1">
    <location>
        <begin position="224"/>
        <end position="236"/>
    </location>
</feature>
<feature type="region of interest" description="Disordered" evidence="1">
    <location>
        <begin position="64"/>
        <end position="330"/>
    </location>
</feature>
<evidence type="ECO:0000256" key="1">
    <source>
        <dbReference type="SAM" id="MobiDB-lite"/>
    </source>
</evidence>
<feature type="compositionally biased region" description="Basic and acidic residues" evidence="1">
    <location>
        <begin position="190"/>
        <end position="203"/>
    </location>
</feature>
<evidence type="ECO:0000313" key="3">
    <source>
        <dbReference type="Proteomes" id="UP001642406"/>
    </source>
</evidence>
<feature type="compositionally biased region" description="Low complexity" evidence="1">
    <location>
        <begin position="168"/>
        <end position="180"/>
    </location>
</feature>
<dbReference type="Proteomes" id="UP001642406">
    <property type="component" value="Unassembled WGS sequence"/>
</dbReference>